<keyword evidence="3" id="KW-1185">Reference proteome</keyword>
<feature type="region of interest" description="Disordered" evidence="1">
    <location>
        <begin position="25"/>
        <end position="60"/>
    </location>
</feature>
<accession>A0ABU6XGP0</accession>
<sequence length="89" mass="9903">MGVVPDTDEENSPLVLTALAIGPRRLFQTPDRSRRNTAPAKRGRGGSSSRSSSVRRGTKTRFKATFDMDLNRADTLLFNFIFSDDTPKE</sequence>
<dbReference type="Proteomes" id="UP001341840">
    <property type="component" value="Unassembled WGS sequence"/>
</dbReference>
<proteinExistence type="predicted"/>
<gene>
    <name evidence="2" type="ORF">PIB30_054877</name>
</gene>
<dbReference type="EMBL" id="JASCZI010211871">
    <property type="protein sequence ID" value="MED6197242.1"/>
    <property type="molecule type" value="Genomic_DNA"/>
</dbReference>
<reference evidence="2 3" key="1">
    <citation type="journal article" date="2023" name="Plants (Basel)">
        <title>Bridging the Gap: Combining Genomics and Transcriptomics Approaches to Understand Stylosanthes scabra, an Orphan Legume from the Brazilian Caatinga.</title>
        <authorList>
            <person name="Ferreira-Neto J.R.C."/>
            <person name="da Silva M.D."/>
            <person name="Binneck E."/>
            <person name="de Melo N.F."/>
            <person name="da Silva R.H."/>
            <person name="de Melo A.L.T.M."/>
            <person name="Pandolfi V."/>
            <person name="Bustamante F.O."/>
            <person name="Brasileiro-Vidal A.C."/>
            <person name="Benko-Iseppon A.M."/>
        </authorList>
    </citation>
    <scope>NUCLEOTIDE SEQUENCE [LARGE SCALE GENOMIC DNA]</scope>
    <source>
        <tissue evidence="2">Leaves</tissue>
    </source>
</reference>
<organism evidence="2 3">
    <name type="scientific">Stylosanthes scabra</name>
    <dbReference type="NCBI Taxonomy" id="79078"/>
    <lineage>
        <taxon>Eukaryota</taxon>
        <taxon>Viridiplantae</taxon>
        <taxon>Streptophyta</taxon>
        <taxon>Embryophyta</taxon>
        <taxon>Tracheophyta</taxon>
        <taxon>Spermatophyta</taxon>
        <taxon>Magnoliopsida</taxon>
        <taxon>eudicotyledons</taxon>
        <taxon>Gunneridae</taxon>
        <taxon>Pentapetalae</taxon>
        <taxon>rosids</taxon>
        <taxon>fabids</taxon>
        <taxon>Fabales</taxon>
        <taxon>Fabaceae</taxon>
        <taxon>Papilionoideae</taxon>
        <taxon>50 kb inversion clade</taxon>
        <taxon>dalbergioids sensu lato</taxon>
        <taxon>Dalbergieae</taxon>
        <taxon>Pterocarpus clade</taxon>
        <taxon>Stylosanthes</taxon>
    </lineage>
</organism>
<protein>
    <submittedName>
        <fullName evidence="2">Uncharacterized protein</fullName>
    </submittedName>
</protein>
<evidence type="ECO:0000256" key="1">
    <source>
        <dbReference type="SAM" id="MobiDB-lite"/>
    </source>
</evidence>
<comment type="caution">
    <text evidence="2">The sequence shown here is derived from an EMBL/GenBank/DDBJ whole genome shotgun (WGS) entry which is preliminary data.</text>
</comment>
<name>A0ABU6XGP0_9FABA</name>
<evidence type="ECO:0000313" key="3">
    <source>
        <dbReference type="Proteomes" id="UP001341840"/>
    </source>
</evidence>
<evidence type="ECO:0000313" key="2">
    <source>
        <dbReference type="EMBL" id="MED6197242.1"/>
    </source>
</evidence>